<comment type="similarity">
    <text evidence="1">Belongs to the sulfotransferase 1 family.</text>
</comment>
<feature type="domain" description="Sulfotransferase" evidence="3">
    <location>
        <begin position="355"/>
        <end position="538"/>
    </location>
</feature>
<dbReference type="InterPro" id="IPR027417">
    <property type="entry name" value="P-loop_NTPase"/>
</dbReference>
<protein>
    <recommendedName>
        <fullName evidence="3">Sulfotransferase domain-containing protein</fullName>
    </recommendedName>
</protein>
<evidence type="ECO:0000313" key="5">
    <source>
        <dbReference type="Proteomes" id="UP000683360"/>
    </source>
</evidence>
<evidence type="ECO:0000259" key="3">
    <source>
        <dbReference type="Pfam" id="PF00685"/>
    </source>
</evidence>
<dbReference type="PANTHER" id="PTHR11783">
    <property type="entry name" value="SULFOTRANSFERASE SULT"/>
    <property type="match status" value="1"/>
</dbReference>
<evidence type="ECO:0000313" key="4">
    <source>
        <dbReference type="EMBL" id="CAG2219607.1"/>
    </source>
</evidence>
<feature type="domain" description="Sulfotransferase" evidence="3">
    <location>
        <begin position="35"/>
        <end position="275"/>
    </location>
</feature>
<keyword evidence="5" id="KW-1185">Reference proteome</keyword>
<keyword evidence="2" id="KW-0808">Transferase</keyword>
<proteinExistence type="inferred from homology"/>
<accession>A0A8S3SHS5</accession>
<dbReference type="OrthoDB" id="205623at2759"/>
<dbReference type="InterPro" id="IPR000863">
    <property type="entry name" value="Sulfotransferase_dom"/>
</dbReference>
<dbReference type="AlphaFoldDB" id="A0A8S3SHS5"/>
<sequence>MSASDPSPILSNLFPIYVSTQLLATILCFFQILSNDVIICSYPKSGFHWIWEVVTMLLNNTSVISKELPAKYVLEAGTIKNVQQSPQPRVLGSHLYYEELPVSIREKKCKIINVIRDPRAVAVSSFHFFTKIKESKWKGTWAGYLNLFLNGKVLFNGWFQHTQLWERVRQNNPDNPIHVLSYEDAKKNPFYEFKRLSQFLQLDVKDSTIMTIAENTNFSQIKTSKKAIAEHRLGSVFVGNTYPLYRKGTEDDWKSHFTLQQNAEFEQIYKDRMQNNKMQLKSIVTPGSLDTGCVETTRYESKFNLSNRMFKTFVADGDLAGSVTVKEYEGRYFPPDMPDIPSHLKRLQSFDADASDVIICAYPKSGFHWIWDVVTMLINNTSRISKELPGKYSLELGVRKMEQIPPPRVLGSHLYYEELPASIRQKKCKIINVIRDPRAVAVSSYHFFTKIKESKWNGTWAGYLNLFLNGKVLFNDWFTYTQLWERVRQNNPSNPTHVLFYEDAIQNPFNEFKRLARFLQLDVKDYMIRTIAEQTKFSICNLSKRRLLDTIRLQEACLRAINILYIGKVQRMTGNLYLYYNKMLNLNRFTKKGCSITNCSSNLLSTRQ</sequence>
<evidence type="ECO:0000256" key="1">
    <source>
        <dbReference type="ARBA" id="ARBA00005771"/>
    </source>
</evidence>
<dbReference type="GO" id="GO:0008146">
    <property type="term" value="F:sulfotransferase activity"/>
    <property type="evidence" value="ECO:0007669"/>
    <property type="project" value="InterPro"/>
</dbReference>
<dbReference type="EMBL" id="CAJPWZ010001634">
    <property type="protein sequence ID" value="CAG2219607.1"/>
    <property type="molecule type" value="Genomic_DNA"/>
</dbReference>
<dbReference type="Gene3D" id="3.40.50.300">
    <property type="entry name" value="P-loop containing nucleotide triphosphate hydrolases"/>
    <property type="match status" value="2"/>
</dbReference>
<reference evidence="4" key="1">
    <citation type="submission" date="2021-03" db="EMBL/GenBank/DDBJ databases">
        <authorList>
            <person name="Bekaert M."/>
        </authorList>
    </citation>
    <scope>NUCLEOTIDE SEQUENCE</scope>
</reference>
<dbReference type="Proteomes" id="UP000683360">
    <property type="component" value="Unassembled WGS sequence"/>
</dbReference>
<comment type="caution">
    <text evidence="4">The sequence shown here is derived from an EMBL/GenBank/DDBJ whole genome shotgun (WGS) entry which is preliminary data.</text>
</comment>
<name>A0A8S3SHS5_MYTED</name>
<dbReference type="SUPFAM" id="SSF52540">
    <property type="entry name" value="P-loop containing nucleoside triphosphate hydrolases"/>
    <property type="match status" value="2"/>
</dbReference>
<organism evidence="4 5">
    <name type="scientific">Mytilus edulis</name>
    <name type="common">Blue mussel</name>
    <dbReference type="NCBI Taxonomy" id="6550"/>
    <lineage>
        <taxon>Eukaryota</taxon>
        <taxon>Metazoa</taxon>
        <taxon>Spiralia</taxon>
        <taxon>Lophotrochozoa</taxon>
        <taxon>Mollusca</taxon>
        <taxon>Bivalvia</taxon>
        <taxon>Autobranchia</taxon>
        <taxon>Pteriomorphia</taxon>
        <taxon>Mytilida</taxon>
        <taxon>Mytiloidea</taxon>
        <taxon>Mytilidae</taxon>
        <taxon>Mytilinae</taxon>
        <taxon>Mytilus</taxon>
    </lineage>
</organism>
<gene>
    <name evidence="4" type="ORF">MEDL_33140</name>
</gene>
<dbReference type="Pfam" id="PF00685">
    <property type="entry name" value="Sulfotransfer_1"/>
    <property type="match status" value="2"/>
</dbReference>
<evidence type="ECO:0000256" key="2">
    <source>
        <dbReference type="ARBA" id="ARBA00022679"/>
    </source>
</evidence>